<name>A0A5C7YF47_9MYCO</name>
<reference evidence="1 2" key="1">
    <citation type="submission" date="2018-09" db="EMBL/GenBank/DDBJ databases">
        <title>Metagenome Assembled Genomes from an Advanced Water Purification Facility.</title>
        <authorList>
            <person name="Stamps B.W."/>
            <person name="Spear J.R."/>
        </authorList>
    </citation>
    <scope>NUCLEOTIDE SEQUENCE [LARGE SCALE GENOMIC DNA]</scope>
    <source>
        <strain evidence="1">Bin_29_2</strain>
    </source>
</reference>
<dbReference type="EMBL" id="SSGD01000007">
    <property type="protein sequence ID" value="TXI60093.1"/>
    <property type="molecule type" value="Genomic_DNA"/>
</dbReference>
<protein>
    <submittedName>
        <fullName evidence="1">Uncharacterized protein</fullName>
    </submittedName>
</protein>
<accession>A0A5C7YF47</accession>
<evidence type="ECO:0000313" key="1">
    <source>
        <dbReference type="EMBL" id="TXI60093.1"/>
    </source>
</evidence>
<evidence type="ECO:0000313" key="2">
    <source>
        <dbReference type="Proteomes" id="UP000321797"/>
    </source>
</evidence>
<dbReference type="Proteomes" id="UP000321797">
    <property type="component" value="Unassembled WGS sequence"/>
</dbReference>
<sequence length="64" mass="6922">MVQSVLRTTTFLIINWCCPLWGGAGRPFGLGTLLGPEATGLFSPLVWGGCVVAPSWWWGVVFVL</sequence>
<organism evidence="1 2">
    <name type="scientific">Mycolicibacter arupensis</name>
    <dbReference type="NCBI Taxonomy" id="342002"/>
    <lineage>
        <taxon>Bacteria</taxon>
        <taxon>Bacillati</taxon>
        <taxon>Actinomycetota</taxon>
        <taxon>Actinomycetes</taxon>
        <taxon>Mycobacteriales</taxon>
        <taxon>Mycobacteriaceae</taxon>
        <taxon>Mycolicibacter</taxon>
    </lineage>
</organism>
<gene>
    <name evidence="1" type="ORF">E6Q54_01305</name>
</gene>
<dbReference type="AlphaFoldDB" id="A0A5C7YF47"/>
<comment type="caution">
    <text evidence="1">The sequence shown here is derived from an EMBL/GenBank/DDBJ whole genome shotgun (WGS) entry which is preliminary data.</text>
</comment>
<proteinExistence type="predicted"/>